<keyword evidence="9 15" id="KW-0175">Coiled coil</keyword>
<feature type="compositionally biased region" description="Polar residues" evidence="16">
    <location>
        <begin position="212"/>
        <end position="226"/>
    </location>
</feature>
<feature type="coiled-coil region" evidence="15">
    <location>
        <begin position="98"/>
        <end position="168"/>
    </location>
</feature>
<evidence type="ECO:0000256" key="10">
    <source>
        <dbReference type="ARBA" id="ARBA00023117"/>
    </source>
</evidence>
<evidence type="ECO:0000256" key="2">
    <source>
        <dbReference type="ARBA" id="ARBA00022499"/>
    </source>
</evidence>
<organism evidence="18 19">
    <name type="scientific">Pipistrellus kuhlii</name>
    <name type="common">Kuhl's pipistrelle</name>
    <dbReference type="NCBI Taxonomy" id="59472"/>
    <lineage>
        <taxon>Eukaryota</taxon>
        <taxon>Metazoa</taxon>
        <taxon>Chordata</taxon>
        <taxon>Craniata</taxon>
        <taxon>Vertebrata</taxon>
        <taxon>Euteleostomi</taxon>
        <taxon>Mammalia</taxon>
        <taxon>Eutheria</taxon>
        <taxon>Laurasiatheria</taxon>
        <taxon>Chiroptera</taxon>
        <taxon>Yangochiroptera</taxon>
        <taxon>Vespertilionidae</taxon>
        <taxon>Pipistrellus</taxon>
    </lineage>
</organism>
<evidence type="ECO:0000256" key="9">
    <source>
        <dbReference type="ARBA" id="ARBA00023054"/>
    </source>
</evidence>
<feature type="region of interest" description="Disordered" evidence="16">
    <location>
        <begin position="451"/>
        <end position="472"/>
    </location>
</feature>
<protein>
    <recommendedName>
        <fullName evidence="13">Bromodomain-containing protein 8</fullName>
    </recommendedName>
</protein>
<dbReference type="InterPro" id="IPR001487">
    <property type="entry name" value="Bromodomain"/>
</dbReference>
<evidence type="ECO:0000313" key="19">
    <source>
        <dbReference type="Proteomes" id="UP000558488"/>
    </source>
</evidence>
<keyword evidence="7" id="KW-0007">Acetylation</keyword>
<feature type="region of interest" description="Disordered" evidence="16">
    <location>
        <begin position="212"/>
        <end position="267"/>
    </location>
</feature>
<keyword evidence="3" id="KW-0597">Phosphoprotein</keyword>
<evidence type="ECO:0000256" key="4">
    <source>
        <dbReference type="ARBA" id="ARBA00022604"/>
    </source>
</evidence>
<gene>
    <name evidence="18" type="ORF">mPipKuh1_001547</name>
</gene>
<dbReference type="Proteomes" id="UP000558488">
    <property type="component" value="Unassembled WGS sequence"/>
</dbReference>
<evidence type="ECO:0000256" key="3">
    <source>
        <dbReference type="ARBA" id="ARBA00022553"/>
    </source>
</evidence>
<dbReference type="CDD" id="cd05507">
    <property type="entry name" value="Bromo_brd8_like"/>
    <property type="match status" value="1"/>
</dbReference>
<keyword evidence="11" id="KW-0804">Transcription</keyword>
<sequence>MATGTGKHKLLSSGPTEPWSIREKLCLASSVMRSGDQNWVSVSRAIKPFAEPGRPPDWFSQKHCASQYSELLETTETPKRKRGEKGEVVETVEDVIVRKLTAERVEELKKMIKETQEKYRRLKRDAELIQAGHMDSRLEELCNDIATKKKLEEEEAEVKRKATDAAYQARQAVKTPPRRLPTVMVRSPIDSASPGSDYPLGDLTATTMEEATSGVTPGTLPSTPVTSFPGIPDTLPPGSAPLEAPMTPVTDDSPQKKMLGQKATPPPSPLLSELLKKGSLLPTSPRLVNESEMAVASGHLNSTGVLLEVGGVLPMIHGGDLQQTSNTVAASPAASVSQPDTCVPMEAVGDPHTVTVSMDSSEISMIINSIKEECFRSGVAEASGGSKAPSIDGKEDLDLAEKMDIAVSYTGEELDFETVGDIIAIIEDKVDDHPEVLDVAAVEAALSFCEDNDDPRSLPGPWEHPVQQERDKPVPLSAPELTVKQERLDFEESENKGIHELVDIREPGVEIKMEPTEPEQGISGAEIVTGVAPATCMEPPELRNQDLDEEPRSTAAGEIAEVDVASGKSDETALTTVKTEASPGSMLSPSHGSNPMEDPLEAETQHKFEMSDSLKEESGTIFGSQIKDAPGEDEEEDGVSEAASLEEPKEEDQGEGYLSEMDNEPPVSESDDGFSIHNATLQSHTLADSIPSSPASSQFSVCSEDQEAIQAQKIWKKAIMLVWRAAANHRYANVFLQPVTDDIAPGYHSIVQRPMDLSTIKKNIENGLIRSTAEFQRDIMLMFQNAVMYNSSDHDVYHMAVEMQRDVLEQIQQFLATQLIMQTSESGISAKSLRGRDSTRKQDASEKDGGTRGRRCAIEADMKMKK</sequence>
<dbReference type="SUPFAM" id="SSF47370">
    <property type="entry name" value="Bromodomain"/>
    <property type="match status" value="1"/>
</dbReference>
<keyword evidence="4" id="KW-0341">Growth regulation</keyword>
<keyword evidence="8" id="KW-0805">Transcription regulation</keyword>
<dbReference type="PROSITE" id="PS50014">
    <property type="entry name" value="BROMODOMAIN_2"/>
    <property type="match status" value="1"/>
</dbReference>
<evidence type="ECO:0000256" key="7">
    <source>
        <dbReference type="ARBA" id="ARBA00022990"/>
    </source>
</evidence>
<dbReference type="Pfam" id="PF00439">
    <property type="entry name" value="Bromodomain"/>
    <property type="match status" value="1"/>
</dbReference>
<evidence type="ECO:0000256" key="6">
    <source>
        <dbReference type="ARBA" id="ARBA00022853"/>
    </source>
</evidence>
<evidence type="ECO:0000256" key="15">
    <source>
        <dbReference type="SAM" id="Coils"/>
    </source>
</evidence>
<keyword evidence="6" id="KW-0156">Chromatin regulator</keyword>
<feature type="domain" description="Bromo" evidence="17">
    <location>
        <begin position="727"/>
        <end position="797"/>
    </location>
</feature>
<comment type="subcellular location">
    <subcellularLocation>
        <location evidence="1">Nucleus</location>
    </subcellularLocation>
</comment>
<feature type="compositionally biased region" description="Basic and acidic residues" evidence="16">
    <location>
        <begin position="834"/>
        <end position="866"/>
    </location>
</feature>
<dbReference type="GO" id="GO:0005634">
    <property type="term" value="C:nucleus"/>
    <property type="evidence" value="ECO:0007669"/>
    <property type="project" value="UniProtKB-SubCell"/>
</dbReference>
<dbReference type="AlphaFoldDB" id="A0A7J7X900"/>
<dbReference type="GO" id="GO:0035267">
    <property type="term" value="C:NuA4 histone acetyltransferase complex"/>
    <property type="evidence" value="ECO:0007669"/>
    <property type="project" value="TreeGrafter"/>
</dbReference>
<keyword evidence="5" id="KW-0832">Ubl conjugation</keyword>
<feature type="region of interest" description="Disordered" evidence="16">
    <location>
        <begin position="827"/>
        <end position="866"/>
    </location>
</feature>
<evidence type="ECO:0000256" key="13">
    <source>
        <dbReference type="ARBA" id="ARBA00070695"/>
    </source>
</evidence>
<evidence type="ECO:0000256" key="14">
    <source>
        <dbReference type="PROSITE-ProRule" id="PRU00035"/>
    </source>
</evidence>
<name>A0A7J7X900_PIPKU</name>
<evidence type="ECO:0000256" key="8">
    <source>
        <dbReference type="ARBA" id="ARBA00023015"/>
    </source>
</evidence>
<dbReference type="PRINTS" id="PR00503">
    <property type="entry name" value="BROMODOMAIN"/>
</dbReference>
<feature type="region of interest" description="Disordered" evidence="16">
    <location>
        <begin position="557"/>
        <end position="599"/>
    </location>
</feature>
<evidence type="ECO:0000256" key="5">
    <source>
        <dbReference type="ARBA" id="ARBA00022843"/>
    </source>
</evidence>
<keyword evidence="19" id="KW-1185">Reference proteome</keyword>
<keyword evidence="12" id="KW-0539">Nucleus</keyword>
<dbReference type="InterPro" id="IPR036427">
    <property type="entry name" value="Bromodomain-like_sf"/>
</dbReference>
<keyword evidence="2" id="KW-1017">Isopeptide bond</keyword>
<proteinExistence type="predicted"/>
<accession>A0A7J7X900</accession>
<keyword evidence="10 14" id="KW-0103">Bromodomain</keyword>
<dbReference type="PANTHER" id="PTHR15398">
    <property type="entry name" value="BROMODOMAIN-CONTAINING PROTEIN 8"/>
    <property type="match status" value="1"/>
</dbReference>
<comment type="caution">
    <text evidence="18">The sequence shown here is derived from an EMBL/GenBank/DDBJ whole genome shotgun (WGS) entry which is preliminary data.</text>
</comment>
<dbReference type="FunFam" id="1.20.920.10:FF:000016">
    <property type="entry name" value="bromodomain-containing protein 8 isoform X1"/>
    <property type="match status" value="1"/>
</dbReference>
<dbReference type="PANTHER" id="PTHR15398:SF13">
    <property type="entry name" value="BROMODOMAIN-CONTAINING PROTEIN 8"/>
    <property type="match status" value="1"/>
</dbReference>
<evidence type="ECO:0000313" key="18">
    <source>
        <dbReference type="EMBL" id="KAF6346197.1"/>
    </source>
</evidence>
<dbReference type="EMBL" id="JACAGB010000008">
    <property type="protein sequence ID" value="KAF6346197.1"/>
    <property type="molecule type" value="Genomic_DNA"/>
</dbReference>
<reference evidence="18 19" key="1">
    <citation type="journal article" date="2020" name="Nature">
        <title>Six reference-quality genomes reveal evolution of bat adaptations.</title>
        <authorList>
            <person name="Jebb D."/>
            <person name="Huang Z."/>
            <person name="Pippel M."/>
            <person name="Hughes G.M."/>
            <person name="Lavrichenko K."/>
            <person name="Devanna P."/>
            <person name="Winkler S."/>
            <person name="Jermiin L.S."/>
            <person name="Skirmuntt E.C."/>
            <person name="Katzourakis A."/>
            <person name="Burkitt-Gray L."/>
            <person name="Ray D.A."/>
            <person name="Sullivan K.A.M."/>
            <person name="Roscito J.G."/>
            <person name="Kirilenko B.M."/>
            <person name="Davalos L.M."/>
            <person name="Corthals A.P."/>
            <person name="Power M.L."/>
            <person name="Jones G."/>
            <person name="Ransome R.D."/>
            <person name="Dechmann D.K.N."/>
            <person name="Locatelli A.G."/>
            <person name="Puechmaille S.J."/>
            <person name="Fedrigo O."/>
            <person name="Jarvis E.D."/>
            <person name="Hiller M."/>
            <person name="Vernes S.C."/>
            <person name="Myers E.W."/>
            <person name="Teeling E.C."/>
        </authorList>
    </citation>
    <scope>NUCLEOTIDE SEQUENCE [LARGE SCALE GENOMIC DNA]</scope>
    <source>
        <strain evidence="18">MPipKuh1</strain>
        <tissue evidence="18">Flight muscle</tissue>
    </source>
</reference>
<dbReference type="GO" id="GO:0006325">
    <property type="term" value="P:chromatin organization"/>
    <property type="evidence" value="ECO:0007669"/>
    <property type="project" value="UniProtKB-KW"/>
</dbReference>
<evidence type="ECO:0000256" key="12">
    <source>
        <dbReference type="ARBA" id="ARBA00023242"/>
    </source>
</evidence>
<evidence type="ECO:0000256" key="16">
    <source>
        <dbReference type="SAM" id="MobiDB-lite"/>
    </source>
</evidence>
<evidence type="ECO:0000256" key="11">
    <source>
        <dbReference type="ARBA" id="ARBA00023163"/>
    </source>
</evidence>
<evidence type="ECO:0000259" key="17">
    <source>
        <dbReference type="PROSITE" id="PS50014"/>
    </source>
</evidence>
<feature type="region of interest" description="Disordered" evidence="16">
    <location>
        <begin position="624"/>
        <end position="675"/>
    </location>
</feature>
<dbReference type="Gene3D" id="1.20.920.10">
    <property type="entry name" value="Bromodomain-like"/>
    <property type="match status" value="1"/>
</dbReference>
<dbReference type="InterPro" id="IPR037966">
    <property type="entry name" value="Brd8_Bromo_dom"/>
</dbReference>
<evidence type="ECO:0000256" key="1">
    <source>
        <dbReference type="ARBA" id="ARBA00004123"/>
    </source>
</evidence>
<dbReference type="SMART" id="SM00297">
    <property type="entry name" value="BROMO"/>
    <property type="match status" value="1"/>
</dbReference>